<evidence type="ECO:0000313" key="9">
    <source>
        <dbReference type="EMBL" id="NGM84188.1"/>
    </source>
</evidence>
<feature type="domain" description="YetF C-terminal" evidence="8">
    <location>
        <begin position="94"/>
        <end position="226"/>
    </location>
</feature>
<accession>A0A6M1PNV6</accession>
<dbReference type="Pfam" id="PF04239">
    <property type="entry name" value="DUF421"/>
    <property type="match status" value="1"/>
</dbReference>
<evidence type="ECO:0000256" key="2">
    <source>
        <dbReference type="ARBA" id="ARBA00006448"/>
    </source>
</evidence>
<dbReference type="InterPro" id="IPR023090">
    <property type="entry name" value="UPF0702_alpha/beta_dom_sf"/>
</dbReference>
<dbReference type="EMBL" id="JAAKGU010000008">
    <property type="protein sequence ID" value="NGM84188.1"/>
    <property type="molecule type" value="Genomic_DNA"/>
</dbReference>
<evidence type="ECO:0000256" key="5">
    <source>
        <dbReference type="ARBA" id="ARBA00022989"/>
    </source>
</evidence>
<dbReference type="Gene3D" id="3.30.240.20">
    <property type="entry name" value="bsu07140 like domains"/>
    <property type="match status" value="2"/>
</dbReference>
<feature type="transmembrane region" description="Helical" evidence="7">
    <location>
        <begin position="45"/>
        <end position="65"/>
    </location>
</feature>
<gene>
    <name evidence="9" type="ORF">G5B47_17380</name>
</gene>
<feature type="transmembrane region" description="Helical" evidence="7">
    <location>
        <begin position="20"/>
        <end position="38"/>
    </location>
</feature>
<keyword evidence="5 7" id="KW-1133">Transmembrane helix</keyword>
<evidence type="ECO:0000256" key="4">
    <source>
        <dbReference type="ARBA" id="ARBA00022692"/>
    </source>
</evidence>
<evidence type="ECO:0000256" key="3">
    <source>
        <dbReference type="ARBA" id="ARBA00022475"/>
    </source>
</evidence>
<keyword evidence="6 7" id="KW-0472">Membrane</keyword>
<evidence type="ECO:0000256" key="6">
    <source>
        <dbReference type="ARBA" id="ARBA00023136"/>
    </source>
</evidence>
<dbReference type="RefSeq" id="WP_165100589.1">
    <property type="nucleotide sequence ID" value="NZ_JAAKGU010000008.1"/>
</dbReference>
<comment type="similarity">
    <text evidence="2">Belongs to the UPF0702 family.</text>
</comment>
<dbReference type="InterPro" id="IPR007353">
    <property type="entry name" value="DUF421"/>
</dbReference>
<evidence type="ECO:0000256" key="7">
    <source>
        <dbReference type="SAM" id="Phobius"/>
    </source>
</evidence>
<comment type="subcellular location">
    <subcellularLocation>
        <location evidence="1">Cell membrane</location>
        <topology evidence="1">Multi-pass membrane protein</topology>
    </subcellularLocation>
</comment>
<evidence type="ECO:0000313" key="10">
    <source>
        <dbReference type="Proteomes" id="UP000480151"/>
    </source>
</evidence>
<organism evidence="9 10">
    <name type="scientific">Paenibacillus apii</name>
    <dbReference type="NCBI Taxonomy" id="1850370"/>
    <lineage>
        <taxon>Bacteria</taxon>
        <taxon>Bacillati</taxon>
        <taxon>Bacillota</taxon>
        <taxon>Bacilli</taxon>
        <taxon>Bacillales</taxon>
        <taxon>Paenibacillaceae</taxon>
        <taxon>Paenibacillus</taxon>
    </lineage>
</organism>
<proteinExistence type="inferred from homology"/>
<dbReference type="PANTHER" id="PTHR34582:SF6">
    <property type="entry name" value="UPF0702 TRANSMEMBRANE PROTEIN YCAP"/>
    <property type="match status" value="1"/>
</dbReference>
<dbReference type="AlphaFoldDB" id="A0A6M1PNV6"/>
<evidence type="ECO:0000259" key="8">
    <source>
        <dbReference type="Pfam" id="PF04239"/>
    </source>
</evidence>
<dbReference type="Proteomes" id="UP000480151">
    <property type="component" value="Unassembled WGS sequence"/>
</dbReference>
<keyword evidence="10" id="KW-1185">Reference proteome</keyword>
<comment type="caution">
    <text evidence="9">The sequence shown here is derived from an EMBL/GenBank/DDBJ whole genome shotgun (WGS) entry which is preliminary data.</text>
</comment>
<dbReference type="GO" id="GO:0005886">
    <property type="term" value="C:plasma membrane"/>
    <property type="evidence" value="ECO:0007669"/>
    <property type="project" value="UniProtKB-SubCell"/>
</dbReference>
<sequence length="240" mass="27618">MDQFVELFKSAKHLSNTGFAVRSIVSMVLIYLMSKFLMKRAAGQFTAFDFVFLWMLGALAVAPLLDGKILFTTTIIATATLYYWHFFISWLAVRSRFWSRFMTRKPVILVEKGIIHEQNMRRFFFNNDLLLSEMRLADSSDLAEVEQVILETSGHLSIVKKNEHLPPTPTEFQIPVPPGGLPTILINRGKVLRDNLYSLNLSEEWLENQLFKYGVMHFKDVYLATISPQGELYYSVMSSS</sequence>
<dbReference type="PANTHER" id="PTHR34582">
    <property type="entry name" value="UPF0702 TRANSMEMBRANE PROTEIN YCAP"/>
    <property type="match status" value="1"/>
</dbReference>
<reference evidence="9 10" key="1">
    <citation type="submission" date="2020-02" db="EMBL/GenBank/DDBJ databases">
        <authorList>
            <person name="Gao J."/>
            <person name="Sun J."/>
        </authorList>
    </citation>
    <scope>NUCLEOTIDE SEQUENCE [LARGE SCALE GENOMIC DNA]</scope>
    <source>
        <strain evidence="9 10">7124</strain>
    </source>
</reference>
<protein>
    <submittedName>
        <fullName evidence="9">DUF421 domain-containing protein</fullName>
    </submittedName>
</protein>
<keyword evidence="3" id="KW-1003">Cell membrane</keyword>
<name>A0A6M1PNV6_9BACL</name>
<keyword evidence="4 7" id="KW-0812">Transmembrane</keyword>
<feature type="transmembrane region" description="Helical" evidence="7">
    <location>
        <begin position="71"/>
        <end position="93"/>
    </location>
</feature>
<evidence type="ECO:0000256" key="1">
    <source>
        <dbReference type="ARBA" id="ARBA00004651"/>
    </source>
</evidence>